<name>A0ACC0NJA9_RHOML</name>
<comment type="caution">
    <text evidence="1">The sequence shown here is derived from an EMBL/GenBank/DDBJ whole genome shotgun (WGS) entry which is preliminary data.</text>
</comment>
<evidence type="ECO:0000313" key="1">
    <source>
        <dbReference type="EMBL" id="KAI8553346.1"/>
    </source>
</evidence>
<organism evidence="1 2">
    <name type="scientific">Rhododendron molle</name>
    <name type="common">Chinese azalea</name>
    <name type="synonym">Azalea mollis</name>
    <dbReference type="NCBI Taxonomy" id="49168"/>
    <lineage>
        <taxon>Eukaryota</taxon>
        <taxon>Viridiplantae</taxon>
        <taxon>Streptophyta</taxon>
        <taxon>Embryophyta</taxon>
        <taxon>Tracheophyta</taxon>
        <taxon>Spermatophyta</taxon>
        <taxon>Magnoliopsida</taxon>
        <taxon>eudicotyledons</taxon>
        <taxon>Gunneridae</taxon>
        <taxon>Pentapetalae</taxon>
        <taxon>asterids</taxon>
        <taxon>Ericales</taxon>
        <taxon>Ericaceae</taxon>
        <taxon>Ericoideae</taxon>
        <taxon>Rhodoreae</taxon>
        <taxon>Rhododendron</taxon>
    </lineage>
</organism>
<dbReference type="EMBL" id="CM046392">
    <property type="protein sequence ID" value="KAI8553346.1"/>
    <property type="molecule type" value="Genomic_DNA"/>
</dbReference>
<gene>
    <name evidence="1" type="ORF">RHMOL_Rhmol05G0008300</name>
</gene>
<accession>A0ACC0NJA9</accession>
<evidence type="ECO:0000313" key="2">
    <source>
        <dbReference type="Proteomes" id="UP001062846"/>
    </source>
</evidence>
<reference evidence="1" key="1">
    <citation type="submission" date="2022-02" db="EMBL/GenBank/DDBJ databases">
        <title>Plant Genome Project.</title>
        <authorList>
            <person name="Zhang R.-G."/>
        </authorList>
    </citation>
    <scope>NUCLEOTIDE SEQUENCE</scope>
    <source>
        <strain evidence="1">AT1</strain>
    </source>
</reference>
<dbReference type="Proteomes" id="UP001062846">
    <property type="component" value="Chromosome 5"/>
</dbReference>
<protein>
    <submittedName>
        <fullName evidence="1">Uncharacterized protein</fullName>
    </submittedName>
</protein>
<keyword evidence="2" id="KW-1185">Reference proteome</keyword>
<proteinExistence type="predicted"/>
<sequence length="325" mass="36389">MASFSSLFDRPIMAWTTQETRRKGIENGKSGKKDEYWKYTPLVKAALKGDWDAAEGFFKDHPDAITAPITRELESALYLATGVGSTAIPFVTKLLERMPAEALAHRDVAGNTPLHLSALVGNTATAELLVQKNPGLLCMRENRGWLPVHYAAVNAKRETLEYLLKVTGEDKEAMAMLFLSSGYKPSGAELLIDVITSEYYDLALDLVHRYPQLAISQSFNDDDCGLGAIARQVNAFRSGTPLNFWERIVYDHVPVKFKNYAEDSCRVEIGIDENPVNNSVPVKFNNYAEDSSRVEIVIDENPVNNSELPVQKYHWARWALFSILD</sequence>